<gene>
    <name evidence="2" type="ORF">JR050_13455</name>
</gene>
<evidence type="ECO:0000313" key="2">
    <source>
        <dbReference type="EMBL" id="MBM6618671.1"/>
    </source>
</evidence>
<dbReference type="Pfam" id="PF00293">
    <property type="entry name" value="NUDIX"/>
    <property type="match status" value="1"/>
</dbReference>
<dbReference type="InterPro" id="IPR015797">
    <property type="entry name" value="NUDIX_hydrolase-like_dom_sf"/>
</dbReference>
<comment type="caution">
    <text evidence="2">The sequence shown here is derived from an EMBL/GenBank/DDBJ whole genome shotgun (WGS) entry which is preliminary data.</text>
</comment>
<dbReference type="SUPFAM" id="SSF55811">
    <property type="entry name" value="Nudix"/>
    <property type="match status" value="1"/>
</dbReference>
<evidence type="ECO:0000259" key="1">
    <source>
        <dbReference type="PROSITE" id="PS51462"/>
    </source>
</evidence>
<sequence>MINTTLANWDGNIVKLTWKPSKVLPDEKLITSVHGYCFNEGNILLVKIKDRGFNTPGGHIEKGESAEDTFHREALEEGYVNGKVTLLGYIEVNHEDNPLYEPDGKYPLVGYQVYYRMDIHEILPFQGDYEATARIWVEPDLFTNVIDDHILHRLILEEALKASNH</sequence>
<feature type="domain" description="Nudix hydrolase" evidence="1">
    <location>
        <begin position="28"/>
        <end position="159"/>
    </location>
</feature>
<keyword evidence="3" id="KW-1185">Reference proteome</keyword>
<accession>A0ABS2DME0</accession>
<dbReference type="InterPro" id="IPR000086">
    <property type="entry name" value="NUDIX_hydrolase_dom"/>
</dbReference>
<dbReference type="Proteomes" id="UP001518925">
    <property type="component" value="Unassembled WGS sequence"/>
</dbReference>
<protein>
    <submittedName>
        <fullName evidence="2">NUDIX domain-containing protein</fullName>
    </submittedName>
</protein>
<proteinExistence type="predicted"/>
<name>A0ABS2DME0_9BACI</name>
<dbReference type="Gene3D" id="3.90.79.10">
    <property type="entry name" value="Nucleoside Triphosphate Pyrophosphohydrolase"/>
    <property type="match status" value="1"/>
</dbReference>
<dbReference type="EMBL" id="JAFELM010000034">
    <property type="protein sequence ID" value="MBM6618671.1"/>
    <property type="molecule type" value="Genomic_DNA"/>
</dbReference>
<reference evidence="2 3" key="1">
    <citation type="submission" date="2021-02" db="EMBL/GenBank/DDBJ databases">
        <title>Bacillus sp. RD4P76, an endophyte from a halophyte.</title>
        <authorList>
            <person name="Sun J.-Q."/>
        </authorList>
    </citation>
    <scope>NUCLEOTIDE SEQUENCE [LARGE SCALE GENOMIC DNA]</scope>
    <source>
        <strain evidence="2 3">RD4P76</strain>
    </source>
</reference>
<dbReference type="RefSeq" id="WP_204204024.1">
    <property type="nucleotide sequence ID" value="NZ_JAFELM010000034.1"/>
</dbReference>
<organism evidence="2 3">
    <name type="scientific">Bacillus suaedaesalsae</name>
    <dbReference type="NCBI Taxonomy" id="2810349"/>
    <lineage>
        <taxon>Bacteria</taxon>
        <taxon>Bacillati</taxon>
        <taxon>Bacillota</taxon>
        <taxon>Bacilli</taxon>
        <taxon>Bacillales</taxon>
        <taxon>Bacillaceae</taxon>
        <taxon>Bacillus</taxon>
    </lineage>
</organism>
<evidence type="ECO:0000313" key="3">
    <source>
        <dbReference type="Proteomes" id="UP001518925"/>
    </source>
</evidence>
<dbReference type="CDD" id="cd02883">
    <property type="entry name" value="NUDIX_Hydrolase"/>
    <property type="match status" value="1"/>
</dbReference>
<dbReference type="PROSITE" id="PS51462">
    <property type="entry name" value="NUDIX"/>
    <property type="match status" value="1"/>
</dbReference>